<keyword evidence="1" id="KW-1133">Transmembrane helix</keyword>
<gene>
    <name evidence="2" type="ORF">ASILVAE211_21660</name>
</gene>
<comment type="caution">
    <text evidence="2">The sequence shown here is derived from an EMBL/GenBank/DDBJ whole genome shotgun (WGS) entry which is preliminary data.</text>
</comment>
<evidence type="ECO:0000256" key="1">
    <source>
        <dbReference type="SAM" id="Phobius"/>
    </source>
</evidence>
<protein>
    <submittedName>
        <fullName evidence="2">Uncharacterized protein</fullName>
    </submittedName>
</protein>
<dbReference type="EMBL" id="JAESVB010000018">
    <property type="protein sequence ID" value="MCB8877815.1"/>
    <property type="molecule type" value="Genomic_DNA"/>
</dbReference>
<dbReference type="AlphaFoldDB" id="A0A964E0R9"/>
<feature type="transmembrane region" description="Helical" evidence="1">
    <location>
        <begin position="128"/>
        <end position="153"/>
    </location>
</feature>
<evidence type="ECO:0000313" key="2">
    <source>
        <dbReference type="EMBL" id="MCB8877815.1"/>
    </source>
</evidence>
<organism evidence="2 3">
    <name type="scientific">Acidisoma silvae</name>
    <dbReference type="NCBI Taxonomy" id="2802396"/>
    <lineage>
        <taxon>Bacteria</taxon>
        <taxon>Pseudomonadati</taxon>
        <taxon>Pseudomonadota</taxon>
        <taxon>Alphaproteobacteria</taxon>
        <taxon>Acetobacterales</taxon>
        <taxon>Acidocellaceae</taxon>
        <taxon>Acidisoma</taxon>
    </lineage>
</organism>
<proteinExistence type="predicted"/>
<dbReference type="RefSeq" id="WP_227323461.1">
    <property type="nucleotide sequence ID" value="NZ_JAESVB010000018.1"/>
</dbReference>
<name>A0A964E0R9_9PROT</name>
<keyword evidence="3" id="KW-1185">Reference proteome</keyword>
<keyword evidence="1" id="KW-0472">Membrane</keyword>
<reference evidence="2" key="1">
    <citation type="journal article" date="2021" name="Microorganisms">
        <title>Acidisoma silvae sp. nov. and Acidisomacellulosilytica sp. nov., Two Acidophilic Bacteria Isolated from Decaying Wood, Hydrolyzing Cellulose and Producing Poly-3-hydroxybutyrate.</title>
        <authorList>
            <person name="Mieszkin S."/>
            <person name="Pouder E."/>
            <person name="Uroz S."/>
            <person name="Simon-Colin C."/>
            <person name="Alain K."/>
        </authorList>
    </citation>
    <scope>NUCLEOTIDE SEQUENCE</scope>
    <source>
        <strain evidence="2">HW T2.11</strain>
    </source>
</reference>
<evidence type="ECO:0000313" key="3">
    <source>
        <dbReference type="Proteomes" id="UP000708298"/>
    </source>
</evidence>
<accession>A0A964E0R9</accession>
<sequence>MSNRDLGIIPQSAFNPFLYASIATEPNGSSLTMLSIFARSGIDPWSEAARWGRQQREITITRLIKIIEDSSPASFSNEGNQKKAAEVAALLPLPEWLPDVTLVTAPIKATVIANGLKKRLDQAGLPRWTPVVVLVLIIAIASVTLASLLHGVWLSIFK</sequence>
<reference evidence="2" key="2">
    <citation type="submission" date="2021-01" db="EMBL/GenBank/DDBJ databases">
        <authorList>
            <person name="Mieszkin S."/>
            <person name="Pouder E."/>
            <person name="Alain K."/>
        </authorList>
    </citation>
    <scope>NUCLEOTIDE SEQUENCE</scope>
    <source>
        <strain evidence="2">HW T2.11</strain>
    </source>
</reference>
<keyword evidence="1" id="KW-0812">Transmembrane</keyword>
<dbReference type="Proteomes" id="UP000708298">
    <property type="component" value="Unassembled WGS sequence"/>
</dbReference>